<dbReference type="OrthoDB" id="8278585at2"/>
<protein>
    <recommendedName>
        <fullName evidence="3">GyrI-like small molecule binding domain-containing protein</fullName>
    </recommendedName>
</protein>
<keyword evidence="2" id="KW-1185">Reference proteome</keyword>
<dbReference type="Proteomes" id="UP000193083">
    <property type="component" value="Unassembled WGS sequence"/>
</dbReference>
<dbReference type="Gene3D" id="3.20.80.10">
    <property type="entry name" value="Regulatory factor, effector binding domain"/>
    <property type="match status" value="1"/>
</dbReference>
<dbReference type="InterPro" id="IPR011256">
    <property type="entry name" value="Reg_factor_effector_dom_sf"/>
</dbReference>
<evidence type="ECO:0000313" key="2">
    <source>
        <dbReference type="Proteomes" id="UP000193083"/>
    </source>
</evidence>
<sequence>MCVWCEGAATGLDGFAIETRGQARLAGRWWQGTHADAVAGGLREVLAALRERILEEPAFAPGPVVVVTLAGQGDDVRCFAGARLEDGASLPDGLEEFLVPACDYASALHRATEGEVIDRYAAMLDWMRAERLSRDCSQIQHREEYPLHADFARPEAVRLMVPIVHKS</sequence>
<evidence type="ECO:0000313" key="1">
    <source>
        <dbReference type="EMBL" id="SMH47835.1"/>
    </source>
</evidence>
<dbReference type="AlphaFoldDB" id="A0A1X7PC11"/>
<gene>
    <name evidence="1" type="ORF">SAMN02982922_3593</name>
</gene>
<dbReference type="EMBL" id="FXBL01000004">
    <property type="protein sequence ID" value="SMH47835.1"/>
    <property type="molecule type" value="Genomic_DNA"/>
</dbReference>
<evidence type="ECO:0008006" key="3">
    <source>
        <dbReference type="Google" id="ProtNLM"/>
    </source>
</evidence>
<reference evidence="1 2" key="1">
    <citation type="submission" date="2017-04" db="EMBL/GenBank/DDBJ databases">
        <authorList>
            <person name="Afonso C.L."/>
            <person name="Miller P.J."/>
            <person name="Scott M.A."/>
            <person name="Spackman E."/>
            <person name="Goraichik I."/>
            <person name="Dimitrov K.M."/>
            <person name="Suarez D.L."/>
            <person name="Swayne D.E."/>
        </authorList>
    </citation>
    <scope>NUCLEOTIDE SEQUENCE [LARGE SCALE GENOMIC DNA]</scope>
    <source>
        <strain evidence="1 2">B5P</strain>
    </source>
</reference>
<dbReference type="SUPFAM" id="SSF55136">
    <property type="entry name" value="Probable bacterial effector-binding domain"/>
    <property type="match status" value="1"/>
</dbReference>
<name>A0A1X7PC11_9HYPH</name>
<organism evidence="1 2">
    <name type="scientific">Mesorhizobium australicum</name>
    <dbReference type="NCBI Taxonomy" id="536018"/>
    <lineage>
        <taxon>Bacteria</taxon>
        <taxon>Pseudomonadati</taxon>
        <taxon>Pseudomonadota</taxon>
        <taxon>Alphaproteobacteria</taxon>
        <taxon>Hyphomicrobiales</taxon>
        <taxon>Phyllobacteriaceae</taxon>
        <taxon>Mesorhizobium</taxon>
    </lineage>
</organism>
<dbReference type="RefSeq" id="WP_085465400.1">
    <property type="nucleotide sequence ID" value="NZ_FXBL01000004.1"/>
</dbReference>
<proteinExistence type="predicted"/>
<accession>A0A1X7PC11</accession>